<keyword evidence="2" id="KW-1185">Reference proteome</keyword>
<evidence type="ECO:0000313" key="1">
    <source>
        <dbReference type="EMBL" id="MBM7561883.1"/>
    </source>
</evidence>
<organism evidence="1 2">
    <name type="scientific">Fusibacter tunisiensis</name>
    <dbReference type="NCBI Taxonomy" id="1008308"/>
    <lineage>
        <taxon>Bacteria</taxon>
        <taxon>Bacillati</taxon>
        <taxon>Bacillota</taxon>
        <taxon>Clostridia</taxon>
        <taxon>Eubacteriales</taxon>
        <taxon>Eubacteriales Family XII. Incertae Sedis</taxon>
        <taxon>Fusibacter</taxon>
    </lineage>
</organism>
<sequence length="127" mass="15001">MYRRIQTRLAVDLFSAKRMIHNLEKVRVWTKVIPLSIEEIGHQTVRWLLKTETEELFYLNFHLMRCGIKTEYCTEVHLVIEMRDSSQKPSPLAVAYAENILESLRFKTNKDWVIKDSELTAGIFKSN</sequence>
<comment type="caution">
    <text evidence="1">The sequence shown here is derived from an EMBL/GenBank/DDBJ whole genome shotgun (WGS) entry which is preliminary data.</text>
</comment>
<proteinExistence type="predicted"/>
<accession>A0ABS2MR36</accession>
<gene>
    <name evidence="1" type="ORF">JOC49_001424</name>
</gene>
<dbReference type="RefSeq" id="WP_204663816.1">
    <property type="nucleotide sequence ID" value="NZ_JAFBDT010000009.1"/>
</dbReference>
<evidence type="ECO:0000313" key="2">
    <source>
        <dbReference type="Proteomes" id="UP000767854"/>
    </source>
</evidence>
<reference evidence="1 2" key="1">
    <citation type="submission" date="2021-01" db="EMBL/GenBank/DDBJ databases">
        <title>Genomic Encyclopedia of Type Strains, Phase IV (KMG-IV): sequencing the most valuable type-strain genomes for metagenomic binning, comparative biology and taxonomic classification.</title>
        <authorList>
            <person name="Goeker M."/>
        </authorList>
    </citation>
    <scope>NUCLEOTIDE SEQUENCE [LARGE SCALE GENOMIC DNA]</scope>
    <source>
        <strain evidence="1 2">DSM 24436</strain>
    </source>
</reference>
<dbReference type="Proteomes" id="UP000767854">
    <property type="component" value="Unassembled WGS sequence"/>
</dbReference>
<name>A0ABS2MR36_9FIRM</name>
<dbReference type="EMBL" id="JAFBDT010000009">
    <property type="protein sequence ID" value="MBM7561883.1"/>
    <property type="molecule type" value="Genomic_DNA"/>
</dbReference>
<protein>
    <submittedName>
        <fullName evidence="1">Uncharacterized protein</fullName>
    </submittedName>
</protein>